<accession>A0A1H8ZSN7</accession>
<dbReference type="RefSeq" id="WP_139209701.1">
    <property type="nucleotide sequence ID" value="NZ_FOFA01000001.1"/>
</dbReference>
<keyword evidence="1" id="KW-1133">Transmembrane helix</keyword>
<dbReference type="AlphaFoldDB" id="A0A1H8ZSN7"/>
<feature type="transmembrane region" description="Helical" evidence="1">
    <location>
        <begin position="59"/>
        <end position="78"/>
    </location>
</feature>
<name>A0A1H8ZSN7_9ACTN</name>
<reference evidence="3" key="1">
    <citation type="submission" date="2016-10" db="EMBL/GenBank/DDBJ databases">
        <authorList>
            <person name="Varghese N."/>
            <person name="Submissions S."/>
        </authorList>
    </citation>
    <scope>NUCLEOTIDE SEQUENCE [LARGE SCALE GENOMIC DNA]</scope>
    <source>
        <strain evidence="3">CGMCC 4.6856</strain>
    </source>
</reference>
<keyword evidence="1" id="KW-0472">Membrane</keyword>
<feature type="transmembrane region" description="Helical" evidence="1">
    <location>
        <begin position="6"/>
        <end position="23"/>
    </location>
</feature>
<keyword evidence="3" id="KW-1185">Reference proteome</keyword>
<protein>
    <recommendedName>
        <fullName evidence="4">DUF1453 domain-containing protein</fullName>
    </recommendedName>
</protein>
<proteinExistence type="predicted"/>
<keyword evidence="1" id="KW-0812">Transmembrane</keyword>
<dbReference type="Proteomes" id="UP000198504">
    <property type="component" value="Unassembled WGS sequence"/>
</dbReference>
<organism evidence="2 3">
    <name type="scientific">Microlunatus flavus</name>
    <dbReference type="NCBI Taxonomy" id="1036181"/>
    <lineage>
        <taxon>Bacteria</taxon>
        <taxon>Bacillati</taxon>
        <taxon>Actinomycetota</taxon>
        <taxon>Actinomycetes</taxon>
        <taxon>Propionibacteriales</taxon>
        <taxon>Propionibacteriaceae</taxon>
        <taxon>Microlunatus</taxon>
    </lineage>
</organism>
<dbReference type="OrthoDB" id="3694610at2"/>
<feature type="transmembrane region" description="Helical" evidence="1">
    <location>
        <begin position="127"/>
        <end position="146"/>
    </location>
</feature>
<feature type="transmembrane region" description="Helical" evidence="1">
    <location>
        <begin position="35"/>
        <end position="53"/>
    </location>
</feature>
<evidence type="ECO:0008006" key="4">
    <source>
        <dbReference type="Google" id="ProtNLM"/>
    </source>
</evidence>
<evidence type="ECO:0000256" key="1">
    <source>
        <dbReference type="SAM" id="Phobius"/>
    </source>
</evidence>
<sequence>MTHSLLPAVAGLAVFALILYRQLRSQPVGGAAGYRRPVVFGAIGAVLGLEYAGAHRVDALAVTGLAVSLVLAAGLAWLRARSVRLWVQDGTWWRRGTALTVVLWFCSIGTHLGLDALLGLVDPGEGIGRGLGNATLLVYLGVSLGLQHLVLTRRVAALSGPSARTTPRQPVRTAG</sequence>
<dbReference type="STRING" id="1036181.SAMN05421756_101344"/>
<dbReference type="EMBL" id="FOFA01000001">
    <property type="protein sequence ID" value="SEP67291.1"/>
    <property type="molecule type" value="Genomic_DNA"/>
</dbReference>
<evidence type="ECO:0000313" key="3">
    <source>
        <dbReference type="Proteomes" id="UP000198504"/>
    </source>
</evidence>
<gene>
    <name evidence="2" type="ORF">SAMN05421756_101344</name>
</gene>
<feature type="transmembrane region" description="Helical" evidence="1">
    <location>
        <begin position="98"/>
        <end position="121"/>
    </location>
</feature>
<evidence type="ECO:0000313" key="2">
    <source>
        <dbReference type="EMBL" id="SEP67291.1"/>
    </source>
</evidence>